<dbReference type="GO" id="GO:0003700">
    <property type="term" value="F:DNA-binding transcription factor activity"/>
    <property type="evidence" value="ECO:0007669"/>
    <property type="project" value="InterPro"/>
</dbReference>
<evidence type="ECO:0000256" key="7">
    <source>
        <dbReference type="PIRSR" id="PIRSR602481-1"/>
    </source>
</evidence>
<keyword evidence="5" id="KW-0238">DNA-binding</keyword>
<evidence type="ECO:0000256" key="2">
    <source>
        <dbReference type="ARBA" id="ARBA00022491"/>
    </source>
</evidence>
<dbReference type="SUPFAM" id="SSF46785">
    <property type="entry name" value="Winged helix' DNA-binding domain"/>
    <property type="match status" value="1"/>
</dbReference>
<dbReference type="AlphaFoldDB" id="A0A1M6SUF9"/>
<organism evidence="8 9">
    <name type="scientific">Selenomonas ruminantium</name>
    <dbReference type="NCBI Taxonomy" id="971"/>
    <lineage>
        <taxon>Bacteria</taxon>
        <taxon>Bacillati</taxon>
        <taxon>Bacillota</taxon>
        <taxon>Negativicutes</taxon>
        <taxon>Selenomonadales</taxon>
        <taxon>Selenomonadaceae</taxon>
        <taxon>Selenomonas</taxon>
    </lineage>
</organism>
<proteinExistence type="inferred from homology"/>
<comment type="cofactor">
    <cofactor evidence="7">
        <name>Zn(2+)</name>
        <dbReference type="ChEBI" id="CHEBI:29105"/>
    </cofactor>
    <text evidence="7">Binds 1 zinc ion per subunit.</text>
</comment>
<dbReference type="Gene3D" id="3.30.1490.190">
    <property type="match status" value="1"/>
</dbReference>
<dbReference type="InterPro" id="IPR002481">
    <property type="entry name" value="FUR"/>
</dbReference>
<dbReference type="InterPro" id="IPR036388">
    <property type="entry name" value="WH-like_DNA-bd_sf"/>
</dbReference>
<sequence>MRPPLKPKEVTALLRERGFKVTPQRLAVYSALAHMDEHPSAETLYNQLLEDYPTMSLATVYKSVKIFCEVGLAQELNVGEDSFRYDARVQPHPHIHCLQCGRVDDVKTLPTDSFSQQVMEETGYQLTGQQYYFYGLCPACQQAAAEAKDGIA</sequence>
<keyword evidence="3 7" id="KW-0862">Zinc</keyword>
<dbReference type="Gene3D" id="1.10.10.10">
    <property type="entry name" value="Winged helix-like DNA-binding domain superfamily/Winged helix DNA-binding domain"/>
    <property type="match status" value="1"/>
</dbReference>
<feature type="binding site" evidence="7">
    <location>
        <position position="140"/>
    </location>
    <ligand>
        <name>Zn(2+)</name>
        <dbReference type="ChEBI" id="CHEBI:29105"/>
    </ligand>
</feature>
<protein>
    <submittedName>
        <fullName evidence="8">Fur family transcriptional regulator, peroxide stress response regulator</fullName>
    </submittedName>
</protein>
<gene>
    <name evidence="8" type="ORF">SAMN05216582_10577</name>
</gene>
<feature type="binding site" evidence="7">
    <location>
        <position position="97"/>
    </location>
    <ligand>
        <name>Zn(2+)</name>
        <dbReference type="ChEBI" id="CHEBI:29105"/>
    </ligand>
</feature>
<evidence type="ECO:0000256" key="3">
    <source>
        <dbReference type="ARBA" id="ARBA00022833"/>
    </source>
</evidence>
<dbReference type="EMBL" id="FRBC01000005">
    <property type="protein sequence ID" value="SHK48306.1"/>
    <property type="molecule type" value="Genomic_DNA"/>
</dbReference>
<dbReference type="PANTHER" id="PTHR33202">
    <property type="entry name" value="ZINC UPTAKE REGULATION PROTEIN"/>
    <property type="match status" value="1"/>
</dbReference>
<evidence type="ECO:0000313" key="8">
    <source>
        <dbReference type="EMBL" id="SHK48306.1"/>
    </source>
</evidence>
<dbReference type="InterPro" id="IPR043135">
    <property type="entry name" value="Fur_C"/>
</dbReference>
<feature type="binding site" evidence="7">
    <location>
        <position position="100"/>
    </location>
    <ligand>
        <name>Zn(2+)</name>
        <dbReference type="ChEBI" id="CHEBI:29105"/>
    </ligand>
</feature>
<evidence type="ECO:0000256" key="1">
    <source>
        <dbReference type="ARBA" id="ARBA00007957"/>
    </source>
</evidence>
<dbReference type="InterPro" id="IPR036390">
    <property type="entry name" value="WH_DNA-bd_sf"/>
</dbReference>
<dbReference type="Pfam" id="PF01475">
    <property type="entry name" value="FUR"/>
    <property type="match status" value="1"/>
</dbReference>
<keyword evidence="7" id="KW-0479">Metal-binding</keyword>
<keyword evidence="2" id="KW-0678">Repressor</keyword>
<dbReference type="GO" id="GO:0008270">
    <property type="term" value="F:zinc ion binding"/>
    <property type="evidence" value="ECO:0007669"/>
    <property type="project" value="TreeGrafter"/>
</dbReference>
<keyword evidence="6" id="KW-0804">Transcription</keyword>
<evidence type="ECO:0000313" key="9">
    <source>
        <dbReference type="Proteomes" id="UP000184263"/>
    </source>
</evidence>
<dbReference type="GO" id="GO:1900376">
    <property type="term" value="P:regulation of secondary metabolite biosynthetic process"/>
    <property type="evidence" value="ECO:0007669"/>
    <property type="project" value="TreeGrafter"/>
</dbReference>
<name>A0A1M6SUF9_SELRU</name>
<dbReference type="Proteomes" id="UP000184263">
    <property type="component" value="Unassembled WGS sequence"/>
</dbReference>
<dbReference type="RefSeq" id="WP_073088493.1">
    <property type="nucleotide sequence ID" value="NZ_FRBC01000005.1"/>
</dbReference>
<keyword evidence="4" id="KW-0805">Transcription regulation</keyword>
<reference evidence="8 9" key="1">
    <citation type="submission" date="2016-11" db="EMBL/GenBank/DDBJ databases">
        <authorList>
            <person name="Jaros S."/>
            <person name="Januszkiewicz K."/>
            <person name="Wedrychowicz H."/>
        </authorList>
    </citation>
    <scope>NUCLEOTIDE SEQUENCE [LARGE SCALE GENOMIC DNA]</scope>
    <source>
        <strain evidence="8 9">HD4</strain>
    </source>
</reference>
<dbReference type="CDD" id="cd07153">
    <property type="entry name" value="Fur_like"/>
    <property type="match status" value="1"/>
</dbReference>
<evidence type="ECO:0000256" key="4">
    <source>
        <dbReference type="ARBA" id="ARBA00023015"/>
    </source>
</evidence>
<dbReference type="PANTHER" id="PTHR33202:SF8">
    <property type="entry name" value="PEROXIDE-RESPONSIVE REPRESSOR PERR"/>
    <property type="match status" value="1"/>
</dbReference>
<evidence type="ECO:0000256" key="5">
    <source>
        <dbReference type="ARBA" id="ARBA00023125"/>
    </source>
</evidence>
<dbReference type="GO" id="GO:0000976">
    <property type="term" value="F:transcription cis-regulatory region binding"/>
    <property type="evidence" value="ECO:0007669"/>
    <property type="project" value="TreeGrafter"/>
</dbReference>
<accession>A0A1M6SUF9</accession>
<comment type="similarity">
    <text evidence="1">Belongs to the Fur family.</text>
</comment>
<dbReference type="GO" id="GO:0045892">
    <property type="term" value="P:negative regulation of DNA-templated transcription"/>
    <property type="evidence" value="ECO:0007669"/>
    <property type="project" value="TreeGrafter"/>
</dbReference>
<evidence type="ECO:0000256" key="6">
    <source>
        <dbReference type="ARBA" id="ARBA00023163"/>
    </source>
</evidence>
<feature type="binding site" evidence="7">
    <location>
        <position position="137"/>
    </location>
    <ligand>
        <name>Zn(2+)</name>
        <dbReference type="ChEBI" id="CHEBI:29105"/>
    </ligand>
</feature>